<protein>
    <recommendedName>
        <fullName evidence="1">SnoaL-like domain-containing protein</fullName>
    </recommendedName>
</protein>
<accession>A0ABN2S3M6</accession>
<gene>
    <name evidence="2" type="ORF">GCM10009777_11550</name>
</gene>
<dbReference type="EMBL" id="BAAAOH010000001">
    <property type="protein sequence ID" value="GAA1979811.1"/>
    <property type="molecule type" value="Genomic_DNA"/>
</dbReference>
<evidence type="ECO:0000313" key="3">
    <source>
        <dbReference type="Proteomes" id="UP001500326"/>
    </source>
</evidence>
<name>A0ABN2S3M6_9MICO</name>
<dbReference type="Pfam" id="PF12680">
    <property type="entry name" value="SnoaL_2"/>
    <property type="match status" value="1"/>
</dbReference>
<comment type="caution">
    <text evidence="2">The sequence shown here is derived from an EMBL/GenBank/DDBJ whole genome shotgun (WGS) entry which is preliminary data.</text>
</comment>
<dbReference type="Proteomes" id="UP001500326">
    <property type="component" value="Unassembled WGS sequence"/>
</dbReference>
<sequence>MTVVDSQRAMDRYFNLMRQGIDFDACYQEDVTWLVADTGDVIQGAHAVRDYVVALHASLTDLRSTKLVVGEDSAYLEGDCAAQAPGTVGRDHYCVAYDVQDDLIVAIRCYGIGG</sequence>
<keyword evidence="3" id="KW-1185">Reference proteome</keyword>
<proteinExistence type="predicted"/>
<dbReference type="Gene3D" id="3.10.450.50">
    <property type="match status" value="1"/>
</dbReference>
<reference evidence="2 3" key="1">
    <citation type="journal article" date="2019" name="Int. J. Syst. Evol. Microbiol.">
        <title>The Global Catalogue of Microorganisms (GCM) 10K type strain sequencing project: providing services to taxonomists for standard genome sequencing and annotation.</title>
        <authorList>
            <consortium name="The Broad Institute Genomics Platform"/>
            <consortium name="The Broad Institute Genome Sequencing Center for Infectious Disease"/>
            <person name="Wu L."/>
            <person name="Ma J."/>
        </authorList>
    </citation>
    <scope>NUCLEOTIDE SEQUENCE [LARGE SCALE GENOMIC DNA]</scope>
    <source>
        <strain evidence="2 3">JCM 14902</strain>
    </source>
</reference>
<feature type="domain" description="SnoaL-like" evidence="1">
    <location>
        <begin position="22"/>
        <end position="106"/>
    </location>
</feature>
<dbReference type="SUPFAM" id="SSF54427">
    <property type="entry name" value="NTF2-like"/>
    <property type="match status" value="1"/>
</dbReference>
<dbReference type="InterPro" id="IPR037401">
    <property type="entry name" value="SnoaL-like"/>
</dbReference>
<evidence type="ECO:0000313" key="2">
    <source>
        <dbReference type="EMBL" id="GAA1979811.1"/>
    </source>
</evidence>
<organism evidence="2 3">
    <name type="scientific">Microbacterium pumilum</name>
    <dbReference type="NCBI Taxonomy" id="344165"/>
    <lineage>
        <taxon>Bacteria</taxon>
        <taxon>Bacillati</taxon>
        <taxon>Actinomycetota</taxon>
        <taxon>Actinomycetes</taxon>
        <taxon>Micrococcales</taxon>
        <taxon>Microbacteriaceae</taxon>
        <taxon>Microbacterium</taxon>
    </lineage>
</organism>
<dbReference type="RefSeq" id="WP_344059395.1">
    <property type="nucleotide sequence ID" value="NZ_BAAAOH010000001.1"/>
</dbReference>
<evidence type="ECO:0000259" key="1">
    <source>
        <dbReference type="Pfam" id="PF12680"/>
    </source>
</evidence>
<dbReference type="InterPro" id="IPR032710">
    <property type="entry name" value="NTF2-like_dom_sf"/>
</dbReference>